<sequence>MITYSWTPLSEDSTALLEQVCALHNAEARTHVGDAASLLTPRALLASAASPDMEIRVLVASEDGQVLGSAEVWAPLLENRQLGVVDLVVAPERRREGIGTALATEALAECQRMGRTTIDSYTSHRQDTLVPGGDTVNAGDEADGETQPAASISVPETTWRLPAEDPSVAFARSWGFRPALMERVSTLELFSPAADEFLAATPSSAPEGYRTVTYEDAAPEEHAEALCTLLSIFADDIPVGEATTESEIWTPERLRRTEERLRSQGRTTVDTLIIHEATGAVAAQTSYAWKKEQPHLVQQRGTVVAREHRGRGLGAIVKRANLAAARAAWPEGRVIVTENSDHNVHMLRINSAMGFAAAAADVAWRRTLDEERG</sequence>
<protein>
    <submittedName>
        <fullName evidence="2">GNAT superfamily N-acetyltransferase</fullName>
    </submittedName>
</protein>
<dbReference type="AlphaFoldDB" id="A0AAE4C6K8"/>
<name>A0AAE4C6K8_9MICC</name>
<evidence type="ECO:0000313" key="3">
    <source>
        <dbReference type="Proteomes" id="UP001247307"/>
    </source>
</evidence>
<dbReference type="Pfam" id="PF00583">
    <property type="entry name" value="Acetyltransf_1"/>
    <property type="match status" value="1"/>
</dbReference>
<dbReference type="Proteomes" id="UP001247307">
    <property type="component" value="Unassembled WGS sequence"/>
</dbReference>
<dbReference type="PROSITE" id="PS51186">
    <property type="entry name" value="GNAT"/>
    <property type="match status" value="1"/>
</dbReference>
<dbReference type="GO" id="GO:0016747">
    <property type="term" value="F:acyltransferase activity, transferring groups other than amino-acyl groups"/>
    <property type="evidence" value="ECO:0007669"/>
    <property type="project" value="InterPro"/>
</dbReference>
<gene>
    <name evidence="2" type="ORF">J2S35_001207</name>
</gene>
<dbReference type="RefSeq" id="WP_309851004.1">
    <property type="nucleotide sequence ID" value="NZ_BAAAIU010000003.1"/>
</dbReference>
<reference evidence="2" key="1">
    <citation type="submission" date="2023-07" db="EMBL/GenBank/DDBJ databases">
        <title>Sequencing the genomes of 1000 actinobacteria strains.</title>
        <authorList>
            <person name="Klenk H.-P."/>
        </authorList>
    </citation>
    <scope>NUCLEOTIDE SEQUENCE</scope>
    <source>
        <strain evidence="2">DSM 13988</strain>
    </source>
</reference>
<keyword evidence="3" id="KW-1185">Reference proteome</keyword>
<dbReference type="InterPro" id="IPR016181">
    <property type="entry name" value="Acyl_CoA_acyltransferase"/>
</dbReference>
<dbReference type="Gene3D" id="3.40.630.30">
    <property type="match status" value="1"/>
</dbReference>
<dbReference type="EMBL" id="JAVDUI010000001">
    <property type="protein sequence ID" value="MDR6892267.1"/>
    <property type="molecule type" value="Genomic_DNA"/>
</dbReference>
<evidence type="ECO:0000259" key="1">
    <source>
        <dbReference type="PROSITE" id="PS51186"/>
    </source>
</evidence>
<evidence type="ECO:0000313" key="2">
    <source>
        <dbReference type="EMBL" id="MDR6892267.1"/>
    </source>
</evidence>
<comment type="caution">
    <text evidence="2">The sequence shown here is derived from an EMBL/GenBank/DDBJ whole genome shotgun (WGS) entry which is preliminary data.</text>
</comment>
<dbReference type="InterPro" id="IPR000182">
    <property type="entry name" value="GNAT_dom"/>
</dbReference>
<dbReference type="SUPFAM" id="SSF55729">
    <property type="entry name" value="Acyl-CoA N-acyltransferases (Nat)"/>
    <property type="match status" value="2"/>
</dbReference>
<organism evidence="2 3">
    <name type="scientific">Falsarthrobacter nasiphocae</name>
    <dbReference type="NCBI Taxonomy" id="189863"/>
    <lineage>
        <taxon>Bacteria</taxon>
        <taxon>Bacillati</taxon>
        <taxon>Actinomycetota</taxon>
        <taxon>Actinomycetes</taxon>
        <taxon>Micrococcales</taxon>
        <taxon>Micrococcaceae</taxon>
        <taxon>Falsarthrobacter</taxon>
    </lineage>
</organism>
<feature type="domain" description="N-acetyltransferase" evidence="1">
    <location>
        <begin position="7"/>
        <end position="194"/>
    </location>
</feature>
<proteinExistence type="predicted"/>
<dbReference type="CDD" id="cd04301">
    <property type="entry name" value="NAT_SF"/>
    <property type="match status" value="1"/>
</dbReference>
<accession>A0AAE4C6K8</accession>